<proteinExistence type="predicted"/>
<dbReference type="STRING" id="81409.SAMN04515656_1063"/>
<name>A0A1H3ZIT8_9FIRM</name>
<feature type="transmembrane region" description="Helical" evidence="1">
    <location>
        <begin position="121"/>
        <end position="139"/>
    </location>
</feature>
<evidence type="ECO:0000313" key="2">
    <source>
        <dbReference type="EMBL" id="SEA23643.1"/>
    </source>
</evidence>
<evidence type="ECO:0000256" key="1">
    <source>
        <dbReference type="SAM" id="Phobius"/>
    </source>
</evidence>
<feature type="transmembrane region" description="Helical" evidence="1">
    <location>
        <begin position="52"/>
        <end position="72"/>
    </location>
</feature>
<dbReference type="RefSeq" id="WP_090305748.1">
    <property type="nucleotide sequence ID" value="NZ_FNRK01000006.1"/>
</dbReference>
<dbReference type="InterPro" id="IPR010540">
    <property type="entry name" value="CmpB_TMEM229"/>
</dbReference>
<feature type="transmembrane region" description="Helical" evidence="1">
    <location>
        <begin position="159"/>
        <end position="180"/>
    </location>
</feature>
<dbReference type="AlphaFoldDB" id="A0A1H3ZIT8"/>
<accession>A0A1H3ZIT8</accession>
<feature type="transmembrane region" description="Helical" evidence="1">
    <location>
        <begin position="12"/>
        <end position="32"/>
    </location>
</feature>
<keyword evidence="1" id="KW-0472">Membrane</keyword>
<dbReference type="Pfam" id="PF06541">
    <property type="entry name" value="ABC_trans_CmpB"/>
    <property type="match status" value="1"/>
</dbReference>
<keyword evidence="3" id="KW-1185">Reference proteome</keyword>
<dbReference type="OrthoDB" id="9789229at2"/>
<sequence length="228" mass="25895">MTLEKTAKRQGVWYAIYECIWIFALGGFLGVIVETSYCFLVQGIIENRSGLIYGMFNPVYGFGAVLITLFLKPLMHKKWVWVFLLSMVIGSAFEFCCSFVQQELTGTVSWVYTNQPFNILGRTSLGFAIAWGALGVLFIKEIYPLLHRFILMIPRRLGVVLACFFVVFISLDMALSAVAVQCWNQRERGIPITTSIQIEMNKRYPDSVMKVDYPNITHIDTGKVSLTD</sequence>
<keyword evidence="1" id="KW-0812">Transmembrane</keyword>
<dbReference type="EMBL" id="FNRK01000006">
    <property type="protein sequence ID" value="SEA23643.1"/>
    <property type="molecule type" value="Genomic_DNA"/>
</dbReference>
<reference evidence="2 3" key="1">
    <citation type="submission" date="2016-10" db="EMBL/GenBank/DDBJ databases">
        <authorList>
            <person name="de Groot N.N."/>
        </authorList>
    </citation>
    <scope>NUCLEOTIDE SEQUENCE [LARGE SCALE GENOMIC DNA]</scope>
    <source>
        <strain evidence="2 3">SR12</strain>
    </source>
</reference>
<protein>
    <submittedName>
        <fullName evidence="2">Putative ABC-transporter type IV</fullName>
    </submittedName>
</protein>
<feature type="transmembrane region" description="Helical" evidence="1">
    <location>
        <begin position="79"/>
        <end position="101"/>
    </location>
</feature>
<evidence type="ECO:0000313" key="3">
    <source>
        <dbReference type="Proteomes" id="UP000199394"/>
    </source>
</evidence>
<organism evidence="2 3">
    <name type="scientific">Eubacterium aggregans</name>
    <dbReference type="NCBI Taxonomy" id="81409"/>
    <lineage>
        <taxon>Bacteria</taxon>
        <taxon>Bacillati</taxon>
        <taxon>Bacillota</taxon>
        <taxon>Clostridia</taxon>
        <taxon>Eubacteriales</taxon>
        <taxon>Eubacteriaceae</taxon>
        <taxon>Eubacterium</taxon>
    </lineage>
</organism>
<keyword evidence="1" id="KW-1133">Transmembrane helix</keyword>
<gene>
    <name evidence="2" type="ORF">SAMN04515656_1063</name>
</gene>
<dbReference type="Proteomes" id="UP000199394">
    <property type="component" value="Unassembled WGS sequence"/>
</dbReference>